<proteinExistence type="predicted"/>
<organism evidence="2 3">
    <name type="scientific">Mycena indigotica</name>
    <dbReference type="NCBI Taxonomy" id="2126181"/>
    <lineage>
        <taxon>Eukaryota</taxon>
        <taxon>Fungi</taxon>
        <taxon>Dikarya</taxon>
        <taxon>Basidiomycota</taxon>
        <taxon>Agaricomycotina</taxon>
        <taxon>Agaricomycetes</taxon>
        <taxon>Agaricomycetidae</taxon>
        <taxon>Agaricales</taxon>
        <taxon>Marasmiineae</taxon>
        <taxon>Mycenaceae</taxon>
        <taxon>Mycena</taxon>
    </lineage>
</organism>
<comment type="caution">
    <text evidence="2">The sequence shown here is derived from an EMBL/GenBank/DDBJ whole genome shotgun (WGS) entry which is preliminary data.</text>
</comment>
<name>A0A8H6VX96_9AGAR</name>
<gene>
    <name evidence="2" type="ORF">MIND_01132200</name>
</gene>
<keyword evidence="3" id="KW-1185">Reference proteome</keyword>
<evidence type="ECO:0000313" key="3">
    <source>
        <dbReference type="Proteomes" id="UP000636479"/>
    </source>
</evidence>
<protein>
    <submittedName>
        <fullName evidence="2">Uncharacterized protein</fullName>
    </submittedName>
</protein>
<dbReference type="OrthoDB" id="3070431at2759"/>
<dbReference type="Proteomes" id="UP000636479">
    <property type="component" value="Unassembled WGS sequence"/>
</dbReference>
<evidence type="ECO:0000256" key="1">
    <source>
        <dbReference type="SAM" id="MobiDB-lite"/>
    </source>
</evidence>
<dbReference type="RefSeq" id="XP_037215701.1">
    <property type="nucleotide sequence ID" value="XM_037367869.1"/>
</dbReference>
<accession>A0A8H6VX96</accession>
<sequence>MTSTFALNTDEYSRNSPNGSDNTITTPHSTPVRLYPNTQAPAFFPKNPPVFKALSSPVNTSSNSKETKCSVWTPLCFETSHAIVAQWIEENSLPSTANDRAVGTVLAGHHAKSTAITLIRLLKHHSHYLPAEEVFTPLPGVSCLKTDSISWLMEKDHDILLGNPSAPFHERARGGGPLLELYSAGLEAILEDNGFWGMRGQYKVPVLWPDAHPSPKHQATFWAAGRFTVLSIIHRHGIAPLPISPFFLIFVFYGKAGLCLSLDFIQHLDPEMGGRLSPWFSFGYQDAIDHKSVACHPVGVLFSEIYPTLEFLTHSRTVEEHGQFGLTLLFHVLLGFTHEHHNEIEAYCQGFRGVIKGAMSQELDPIKSLSGHLSQAACFVATIYERSIKSLEPLLSSLQFEFHGDTNDCIAMTMAKLFRLRFVRWLHGHGHPDSCSDMFTQEELELHRHDPLLRARNMVESLVGTPQLPFDVQFKIIITFKPQETIQPIIKKYHFSFEVNIDSFLCNALQEPCTMEDPEDGTLFDRWLHAQFMVDRTLNRL</sequence>
<dbReference type="GeneID" id="59350385"/>
<evidence type="ECO:0000313" key="2">
    <source>
        <dbReference type="EMBL" id="KAF7293538.1"/>
    </source>
</evidence>
<feature type="compositionally biased region" description="Polar residues" evidence="1">
    <location>
        <begin position="14"/>
        <end position="29"/>
    </location>
</feature>
<reference evidence="2" key="1">
    <citation type="submission" date="2020-05" db="EMBL/GenBank/DDBJ databases">
        <title>Mycena genomes resolve the evolution of fungal bioluminescence.</title>
        <authorList>
            <person name="Tsai I.J."/>
        </authorList>
    </citation>
    <scope>NUCLEOTIDE SEQUENCE</scope>
    <source>
        <strain evidence="2">171206Taipei</strain>
    </source>
</reference>
<dbReference type="AlphaFoldDB" id="A0A8H6VX96"/>
<dbReference type="EMBL" id="JACAZF010000010">
    <property type="protein sequence ID" value="KAF7293538.1"/>
    <property type="molecule type" value="Genomic_DNA"/>
</dbReference>
<feature type="region of interest" description="Disordered" evidence="1">
    <location>
        <begin position="1"/>
        <end position="30"/>
    </location>
</feature>